<gene>
    <name evidence="13" type="ORF">E6O75_ATG07309</name>
</gene>
<organism evidence="13 14">
    <name type="scientific">Venturia nashicola</name>
    <dbReference type="NCBI Taxonomy" id="86259"/>
    <lineage>
        <taxon>Eukaryota</taxon>
        <taxon>Fungi</taxon>
        <taxon>Dikarya</taxon>
        <taxon>Ascomycota</taxon>
        <taxon>Pezizomycotina</taxon>
        <taxon>Dothideomycetes</taxon>
        <taxon>Pleosporomycetidae</taxon>
        <taxon>Venturiales</taxon>
        <taxon>Venturiaceae</taxon>
        <taxon>Venturia</taxon>
    </lineage>
</organism>
<dbReference type="AlphaFoldDB" id="A0A4Z1NHT6"/>
<dbReference type="GO" id="GO:0005737">
    <property type="term" value="C:cytoplasm"/>
    <property type="evidence" value="ECO:0007669"/>
    <property type="project" value="UniProtKB-SubCell"/>
</dbReference>
<evidence type="ECO:0000256" key="10">
    <source>
        <dbReference type="PROSITE-ProRule" id="PRU00042"/>
    </source>
</evidence>
<dbReference type="Gene3D" id="3.30.160.60">
    <property type="entry name" value="Classic Zinc Finger"/>
    <property type="match status" value="1"/>
</dbReference>
<keyword evidence="14" id="KW-1185">Reference proteome</keyword>
<feature type="region of interest" description="Disordered" evidence="11">
    <location>
        <begin position="83"/>
        <end position="119"/>
    </location>
</feature>
<comment type="subcellular location">
    <subcellularLocation>
        <location evidence="2">Cytoplasm</location>
    </subcellularLocation>
    <subcellularLocation>
        <location evidence="1">Nucleus</location>
    </subcellularLocation>
</comment>
<evidence type="ECO:0000256" key="5">
    <source>
        <dbReference type="ARBA" id="ARBA00022723"/>
    </source>
</evidence>
<accession>A0A4Z1NHT6</accession>
<dbReference type="GO" id="GO:0005634">
    <property type="term" value="C:nucleus"/>
    <property type="evidence" value="ECO:0007669"/>
    <property type="project" value="UniProtKB-SubCell"/>
</dbReference>
<feature type="compositionally biased region" description="Basic and acidic residues" evidence="11">
    <location>
        <begin position="83"/>
        <end position="93"/>
    </location>
</feature>
<evidence type="ECO:0000256" key="6">
    <source>
        <dbReference type="ARBA" id="ARBA00022771"/>
    </source>
</evidence>
<reference evidence="13 14" key="1">
    <citation type="submission" date="2019-04" db="EMBL/GenBank/DDBJ databases">
        <title>High contiguity whole genome sequence and gene annotation resource for two Venturia nashicola isolates.</title>
        <authorList>
            <person name="Prokchorchik M."/>
            <person name="Won K."/>
            <person name="Lee Y."/>
            <person name="Choi E.D."/>
            <person name="Segonzac C."/>
            <person name="Sohn K.H."/>
        </authorList>
    </citation>
    <scope>NUCLEOTIDE SEQUENCE [LARGE SCALE GENOMIC DNA]</scope>
    <source>
        <strain evidence="13 14">PRI2</strain>
    </source>
</reference>
<dbReference type="PROSITE" id="PS00028">
    <property type="entry name" value="ZINC_FINGER_C2H2_1"/>
    <property type="match status" value="1"/>
</dbReference>
<keyword evidence="5" id="KW-0479">Metal-binding</keyword>
<keyword evidence="8" id="KW-0539">Nucleus</keyword>
<dbReference type="GO" id="GO:0043021">
    <property type="term" value="F:ribonucleoprotein complex binding"/>
    <property type="evidence" value="ECO:0007669"/>
    <property type="project" value="UniProtKB-ARBA"/>
</dbReference>
<keyword evidence="4" id="KW-0690">Ribosome biogenesis</keyword>
<keyword evidence="3" id="KW-0963">Cytoplasm</keyword>
<evidence type="ECO:0000259" key="12">
    <source>
        <dbReference type="PROSITE" id="PS50157"/>
    </source>
</evidence>
<comment type="caution">
    <text evidence="13">The sequence shown here is derived from an EMBL/GenBank/DDBJ whole genome shotgun (WGS) entry which is preliminary data.</text>
</comment>
<dbReference type="Pfam" id="PF12171">
    <property type="entry name" value="zf-C2H2_jaz"/>
    <property type="match status" value="1"/>
</dbReference>
<evidence type="ECO:0000256" key="8">
    <source>
        <dbReference type="ARBA" id="ARBA00023242"/>
    </source>
</evidence>
<dbReference type="STRING" id="86259.A0A4Z1NHT6"/>
<dbReference type="InterPro" id="IPR036236">
    <property type="entry name" value="Znf_C2H2_sf"/>
</dbReference>
<evidence type="ECO:0000256" key="1">
    <source>
        <dbReference type="ARBA" id="ARBA00004123"/>
    </source>
</evidence>
<dbReference type="PANTHER" id="PTHR46095:SF1">
    <property type="entry name" value="ZINC FINGER PROTEIN 593"/>
    <property type="match status" value="1"/>
</dbReference>
<evidence type="ECO:0000256" key="11">
    <source>
        <dbReference type="SAM" id="MobiDB-lite"/>
    </source>
</evidence>
<evidence type="ECO:0000256" key="4">
    <source>
        <dbReference type="ARBA" id="ARBA00022517"/>
    </source>
</evidence>
<sequence length="119" mass="13361">MPSIAKHNKKTRRFTRDLDQITADLSSPRHLEIYKETKGPEDELPGLGQHYCLECAKWFESAANMEAHQKGKVHKRRVKQLKEGAHTQEEAERAAGFGRVDNGERAGGAEDMEVDGFVG</sequence>
<dbReference type="Proteomes" id="UP000298493">
    <property type="component" value="Unassembled WGS sequence"/>
</dbReference>
<dbReference type="InterPro" id="IPR013087">
    <property type="entry name" value="Znf_C2H2_type"/>
</dbReference>
<dbReference type="PANTHER" id="PTHR46095">
    <property type="entry name" value="ZINC FINGER PROTEIN 593"/>
    <property type="match status" value="1"/>
</dbReference>
<dbReference type="SMART" id="SM00451">
    <property type="entry name" value="ZnF_U1"/>
    <property type="match status" value="1"/>
</dbReference>
<keyword evidence="6 10" id="KW-0863">Zinc-finger</keyword>
<dbReference type="FunFam" id="3.30.160.60:FF:000299">
    <property type="entry name" value="Zinc finger protein 593"/>
    <property type="match status" value="1"/>
</dbReference>
<feature type="domain" description="C2H2-type" evidence="12">
    <location>
        <begin position="50"/>
        <end position="79"/>
    </location>
</feature>
<evidence type="ECO:0000256" key="7">
    <source>
        <dbReference type="ARBA" id="ARBA00022833"/>
    </source>
</evidence>
<dbReference type="EMBL" id="SNSC02000024">
    <property type="protein sequence ID" value="TID14077.1"/>
    <property type="molecule type" value="Genomic_DNA"/>
</dbReference>
<dbReference type="SUPFAM" id="SSF57667">
    <property type="entry name" value="beta-beta-alpha zinc fingers"/>
    <property type="match status" value="1"/>
</dbReference>
<evidence type="ECO:0000256" key="9">
    <source>
        <dbReference type="ARBA" id="ARBA00038064"/>
    </source>
</evidence>
<dbReference type="GO" id="GO:0042254">
    <property type="term" value="P:ribosome biogenesis"/>
    <property type="evidence" value="ECO:0007669"/>
    <property type="project" value="UniProtKB-KW"/>
</dbReference>
<comment type="similarity">
    <text evidence="9">Belongs to the ZNF593/BUD20 C2H2-type zinc-finger protein family.</text>
</comment>
<dbReference type="GO" id="GO:0008270">
    <property type="term" value="F:zinc ion binding"/>
    <property type="evidence" value="ECO:0007669"/>
    <property type="project" value="UniProtKB-KW"/>
</dbReference>
<evidence type="ECO:0000313" key="13">
    <source>
        <dbReference type="EMBL" id="TID14077.1"/>
    </source>
</evidence>
<keyword evidence="7" id="KW-0862">Zinc</keyword>
<dbReference type="PROSITE" id="PS50157">
    <property type="entry name" value="ZINC_FINGER_C2H2_2"/>
    <property type="match status" value="1"/>
</dbReference>
<proteinExistence type="inferred from homology"/>
<evidence type="ECO:0000256" key="2">
    <source>
        <dbReference type="ARBA" id="ARBA00004496"/>
    </source>
</evidence>
<protein>
    <submittedName>
        <fullName evidence="13">Zinc finger protein</fullName>
    </submittedName>
</protein>
<feature type="compositionally biased region" description="Acidic residues" evidence="11">
    <location>
        <begin position="110"/>
        <end position="119"/>
    </location>
</feature>
<dbReference type="InterPro" id="IPR022755">
    <property type="entry name" value="Znf_C2H2_jaz"/>
</dbReference>
<dbReference type="GO" id="GO:0003676">
    <property type="term" value="F:nucleic acid binding"/>
    <property type="evidence" value="ECO:0007669"/>
    <property type="project" value="InterPro"/>
</dbReference>
<name>A0A4Z1NHT6_9PEZI</name>
<evidence type="ECO:0000256" key="3">
    <source>
        <dbReference type="ARBA" id="ARBA00022490"/>
    </source>
</evidence>
<evidence type="ECO:0000313" key="14">
    <source>
        <dbReference type="Proteomes" id="UP000298493"/>
    </source>
</evidence>
<dbReference type="InterPro" id="IPR051879">
    <property type="entry name" value="C2H2-ZF_Maturation_Protein"/>
</dbReference>
<dbReference type="InterPro" id="IPR003604">
    <property type="entry name" value="Matrin/U1-like-C_Znf_C2H2"/>
</dbReference>